<dbReference type="Proteomes" id="UP000178820">
    <property type="component" value="Unassembled WGS sequence"/>
</dbReference>
<organism evidence="2 3">
    <name type="scientific">Candidatus Staskawiczbacteria bacterium RIFCSPHIGHO2_02_FULL_42_22</name>
    <dbReference type="NCBI Taxonomy" id="1802207"/>
    <lineage>
        <taxon>Bacteria</taxon>
        <taxon>Candidatus Staskawicziibacteriota</taxon>
    </lineage>
</organism>
<feature type="compositionally biased region" description="Basic and acidic residues" evidence="1">
    <location>
        <begin position="1"/>
        <end position="11"/>
    </location>
</feature>
<sequence>MVNQEELRDDQGLGETSEQAEESRRLREMAEDLEKRSGSGNPEVWEKKTDKEGEYYELKEKKGPSREEEIAYLKKRKKDQEEQENWYDEEFETIKYRSDQLVKEANKANSIDELCDILSRGEVILMGGMISPATDMTRQEDKITPWGLAAQIRSMKEDLDRGEYSIDTQKNFGTRFLKAYGLDRAIELLGLPRL</sequence>
<feature type="region of interest" description="Disordered" evidence="1">
    <location>
        <begin position="1"/>
        <end position="66"/>
    </location>
</feature>
<evidence type="ECO:0000313" key="2">
    <source>
        <dbReference type="EMBL" id="OGZ67967.1"/>
    </source>
</evidence>
<feature type="compositionally biased region" description="Basic and acidic residues" evidence="1">
    <location>
        <begin position="21"/>
        <end position="37"/>
    </location>
</feature>
<protein>
    <submittedName>
        <fullName evidence="2">Uncharacterized protein</fullName>
    </submittedName>
</protein>
<reference evidence="2 3" key="1">
    <citation type="journal article" date="2016" name="Nat. Commun.">
        <title>Thousands of microbial genomes shed light on interconnected biogeochemical processes in an aquifer system.</title>
        <authorList>
            <person name="Anantharaman K."/>
            <person name="Brown C.T."/>
            <person name="Hug L.A."/>
            <person name="Sharon I."/>
            <person name="Castelle C.J."/>
            <person name="Probst A.J."/>
            <person name="Thomas B.C."/>
            <person name="Singh A."/>
            <person name="Wilkins M.J."/>
            <person name="Karaoz U."/>
            <person name="Brodie E.L."/>
            <person name="Williams K.H."/>
            <person name="Hubbard S.S."/>
            <person name="Banfield J.F."/>
        </authorList>
    </citation>
    <scope>NUCLEOTIDE SEQUENCE [LARGE SCALE GENOMIC DNA]</scope>
</reference>
<name>A0A1G2HZV3_9BACT</name>
<proteinExistence type="predicted"/>
<dbReference type="EMBL" id="MHOT01000026">
    <property type="protein sequence ID" value="OGZ67967.1"/>
    <property type="molecule type" value="Genomic_DNA"/>
</dbReference>
<gene>
    <name evidence="2" type="ORF">A3D44_01625</name>
</gene>
<feature type="compositionally biased region" description="Basic and acidic residues" evidence="1">
    <location>
        <begin position="44"/>
        <end position="66"/>
    </location>
</feature>
<dbReference type="STRING" id="1802207.A3D44_01625"/>
<comment type="caution">
    <text evidence="2">The sequence shown here is derived from an EMBL/GenBank/DDBJ whole genome shotgun (WGS) entry which is preliminary data.</text>
</comment>
<evidence type="ECO:0000256" key="1">
    <source>
        <dbReference type="SAM" id="MobiDB-lite"/>
    </source>
</evidence>
<dbReference type="AlphaFoldDB" id="A0A1G2HZV3"/>
<evidence type="ECO:0000313" key="3">
    <source>
        <dbReference type="Proteomes" id="UP000178820"/>
    </source>
</evidence>
<accession>A0A1G2HZV3</accession>